<evidence type="ECO:0000256" key="4">
    <source>
        <dbReference type="ARBA" id="ARBA00022857"/>
    </source>
</evidence>
<evidence type="ECO:0000259" key="9">
    <source>
        <dbReference type="Pfam" id="PF00881"/>
    </source>
</evidence>
<dbReference type="OrthoDB" id="9804207at2"/>
<evidence type="ECO:0000256" key="1">
    <source>
        <dbReference type="ARBA" id="ARBA00007118"/>
    </source>
</evidence>
<protein>
    <recommendedName>
        <fullName evidence="7">Putative NAD(P)H nitroreductase</fullName>
        <ecNumber evidence="7">1.-.-.-</ecNumber>
    </recommendedName>
</protein>
<organism evidence="10 11">
    <name type="scientific">Lacimicrobium alkaliphilum</name>
    <dbReference type="NCBI Taxonomy" id="1526571"/>
    <lineage>
        <taxon>Bacteria</taxon>
        <taxon>Pseudomonadati</taxon>
        <taxon>Pseudomonadota</taxon>
        <taxon>Gammaproteobacteria</taxon>
        <taxon>Alteromonadales</taxon>
        <taxon>Alteromonadaceae</taxon>
        <taxon>Lacimicrobium</taxon>
    </lineage>
</organism>
<evidence type="ECO:0000256" key="7">
    <source>
        <dbReference type="PIRNR" id="PIRNR000232"/>
    </source>
</evidence>
<evidence type="ECO:0000256" key="8">
    <source>
        <dbReference type="PIRSR" id="PIRSR000232-1"/>
    </source>
</evidence>
<comment type="cofactor">
    <cofactor evidence="8">
        <name>FMN</name>
        <dbReference type="ChEBI" id="CHEBI:58210"/>
    </cofactor>
    <text evidence="8">Binds 1 FMN per subunit.</text>
</comment>
<evidence type="ECO:0000313" key="11">
    <source>
        <dbReference type="Proteomes" id="UP000068447"/>
    </source>
</evidence>
<dbReference type="PANTHER" id="PTHR43821">
    <property type="entry name" value="NAD(P)H NITROREDUCTASE YDJA-RELATED"/>
    <property type="match status" value="1"/>
</dbReference>
<keyword evidence="6 7" id="KW-0520">NAD</keyword>
<dbReference type="AlphaFoldDB" id="A0A0U3AIL3"/>
<proteinExistence type="inferred from homology"/>
<feature type="binding site" evidence="8">
    <location>
        <position position="35"/>
    </location>
    <ligand>
        <name>FMN</name>
        <dbReference type="ChEBI" id="CHEBI:58210"/>
        <note>ligand shared between dimeric partners</note>
    </ligand>
</feature>
<dbReference type="PANTHER" id="PTHR43821:SF1">
    <property type="entry name" value="NAD(P)H NITROREDUCTASE YDJA-RELATED"/>
    <property type="match status" value="1"/>
</dbReference>
<accession>A0A0U3AIL3</accession>
<keyword evidence="11" id="KW-1185">Reference proteome</keyword>
<name>A0A0U3AIL3_9ALTE</name>
<dbReference type="InterPro" id="IPR052530">
    <property type="entry name" value="NAD(P)H_nitroreductase"/>
</dbReference>
<dbReference type="EMBL" id="CP013650">
    <property type="protein sequence ID" value="ALS98545.1"/>
    <property type="molecule type" value="Genomic_DNA"/>
</dbReference>
<dbReference type="InterPro" id="IPR029479">
    <property type="entry name" value="Nitroreductase"/>
</dbReference>
<dbReference type="InterPro" id="IPR000415">
    <property type="entry name" value="Nitroreductase-like"/>
</dbReference>
<dbReference type="SUPFAM" id="SSF55469">
    <property type="entry name" value="FMN-dependent nitroreductase-like"/>
    <property type="match status" value="1"/>
</dbReference>
<gene>
    <name evidence="10" type="ORF">AT746_09895</name>
</gene>
<dbReference type="STRING" id="1526571.AT746_09895"/>
<evidence type="ECO:0000256" key="3">
    <source>
        <dbReference type="ARBA" id="ARBA00022643"/>
    </source>
</evidence>
<feature type="domain" description="Nitroreductase" evidence="9">
    <location>
        <begin position="19"/>
        <end position="161"/>
    </location>
</feature>
<dbReference type="RefSeq" id="WP_062479854.1">
    <property type="nucleotide sequence ID" value="NZ_CP013650.1"/>
</dbReference>
<comment type="similarity">
    <text evidence="1 7">Belongs to the nitroreductase family.</text>
</comment>
<reference evidence="10 11" key="1">
    <citation type="submission" date="2015-12" db="EMBL/GenBank/DDBJ databases">
        <title>Complete genome of Lacimicrobium alkaliphilum KCTC 32984.</title>
        <authorList>
            <person name="Kim S.-G."/>
            <person name="Lee Y.-J."/>
        </authorList>
    </citation>
    <scope>NUCLEOTIDE SEQUENCE [LARGE SCALE GENOMIC DNA]</scope>
    <source>
        <strain evidence="10 11">YelD216</strain>
    </source>
</reference>
<feature type="binding site" description="in other chain" evidence="8">
    <location>
        <begin position="131"/>
        <end position="133"/>
    </location>
    <ligand>
        <name>FMN</name>
        <dbReference type="ChEBI" id="CHEBI:58210"/>
        <note>ligand shared between dimeric partners</note>
    </ligand>
</feature>
<dbReference type="Pfam" id="PF00881">
    <property type="entry name" value="Nitroreductase"/>
    <property type="match status" value="1"/>
</dbReference>
<evidence type="ECO:0000313" key="10">
    <source>
        <dbReference type="EMBL" id="ALS98545.1"/>
    </source>
</evidence>
<dbReference type="GO" id="GO:0016491">
    <property type="term" value="F:oxidoreductase activity"/>
    <property type="evidence" value="ECO:0007669"/>
    <property type="project" value="UniProtKB-UniRule"/>
</dbReference>
<dbReference type="NCBIfam" id="NF008088">
    <property type="entry name" value="PRK10828.1"/>
    <property type="match status" value="1"/>
</dbReference>
<evidence type="ECO:0000256" key="5">
    <source>
        <dbReference type="ARBA" id="ARBA00023002"/>
    </source>
</evidence>
<sequence length="184" mass="20749">MQALDLLLNRSSQPRLQSPAPQGQELENIMQAALRAPDHMGLKPWRFIVCQGKGLRKLGEVFELAAINTDMSEKDIERAPQLPLRAPMVVIAICRYQEHDKVPWIEQIASTSCAVHAMQMAAVAQNFSGIWRTGSYAQNEEVKKSLELAEQDEILGFLYLGTPATKPLPNPPKDSLQYFEFWDE</sequence>
<dbReference type="CDD" id="cd02135">
    <property type="entry name" value="YdjA-like"/>
    <property type="match status" value="1"/>
</dbReference>
<feature type="binding site" evidence="8">
    <location>
        <position position="39"/>
    </location>
    <ligand>
        <name>FMN</name>
        <dbReference type="ChEBI" id="CHEBI:58210"/>
        <note>ligand shared between dimeric partners</note>
    </ligand>
</feature>
<keyword evidence="5 7" id="KW-0560">Oxidoreductase</keyword>
<dbReference type="PIRSF" id="PIRSF000232">
    <property type="entry name" value="YdjA"/>
    <property type="match status" value="1"/>
</dbReference>
<dbReference type="EC" id="1.-.-.-" evidence="7"/>
<keyword evidence="2 7" id="KW-0285">Flavoprotein</keyword>
<keyword evidence="3 7" id="KW-0288">FMN</keyword>
<dbReference type="KEGG" id="lal:AT746_09895"/>
<dbReference type="Proteomes" id="UP000068447">
    <property type="component" value="Chromosome"/>
</dbReference>
<dbReference type="Gene3D" id="3.40.109.10">
    <property type="entry name" value="NADH Oxidase"/>
    <property type="match status" value="1"/>
</dbReference>
<dbReference type="InterPro" id="IPR026021">
    <property type="entry name" value="YdjA-like"/>
</dbReference>
<evidence type="ECO:0000256" key="2">
    <source>
        <dbReference type="ARBA" id="ARBA00022630"/>
    </source>
</evidence>
<evidence type="ECO:0000256" key="6">
    <source>
        <dbReference type="ARBA" id="ARBA00023027"/>
    </source>
</evidence>
<feature type="binding site" description="in other chain" evidence="8">
    <location>
        <begin position="10"/>
        <end position="12"/>
    </location>
    <ligand>
        <name>FMN</name>
        <dbReference type="ChEBI" id="CHEBI:58210"/>
        <note>ligand shared between dimeric partners</note>
    </ligand>
</feature>
<keyword evidence="4 7" id="KW-0521">NADP</keyword>